<gene>
    <name evidence="2" type="ORF">LG52_3788</name>
    <name evidence="1" type="ORF">LG52_3792</name>
</gene>
<reference evidence="1 3" key="1">
    <citation type="submission" date="2015-01" db="EMBL/GenBank/DDBJ databases">
        <authorList>
            <person name="Filippidou S."/>
            <person name="Jeanneret N."/>
            <person name="Russel-Delif L."/>
            <person name="Junier T."/>
            <person name="Wunderlin T."/>
            <person name="Molina V."/>
            <person name="Johnson S.L."/>
            <person name="Davenport K.W."/>
            <person name="Chain P.S."/>
            <person name="Dorador C."/>
            <person name="Junier P."/>
        </authorList>
    </citation>
    <scope>NUCLEOTIDE SEQUENCE [LARGE SCALE GENOMIC DNA]</scope>
    <source>
        <strain evidence="1 3">Et7/4</strain>
    </source>
</reference>
<organism evidence="1 3">
    <name type="scientific">Geobacillus kaustophilus</name>
    <dbReference type="NCBI Taxonomy" id="1462"/>
    <lineage>
        <taxon>Bacteria</taxon>
        <taxon>Bacillati</taxon>
        <taxon>Bacillota</taxon>
        <taxon>Bacilli</taxon>
        <taxon>Bacillales</taxon>
        <taxon>Anoxybacillaceae</taxon>
        <taxon>Geobacillus</taxon>
        <taxon>Geobacillus thermoleovorans group</taxon>
    </lineage>
</organism>
<dbReference type="AlphaFoldDB" id="A0A0D8C7E1"/>
<proteinExistence type="predicted"/>
<evidence type="ECO:0000313" key="2">
    <source>
        <dbReference type="EMBL" id="KJE32300.1"/>
    </source>
</evidence>
<sequence>MLSANLLNGGAFAKFIQVLTKSIGVVLIGWNRFQRGGKHLRTIPAPIALYLYEQVHRLMENRQIPYFSCPSVVDRGSGKPTMRATFLCLCFLYMNRITIGKKFLFNHFKFWQS</sequence>
<name>A0A0D8C7E1_GEOKU</name>
<dbReference type="EMBL" id="JYBP01000001">
    <property type="protein sequence ID" value="KJE32300.1"/>
    <property type="molecule type" value="Genomic_DNA"/>
</dbReference>
<comment type="caution">
    <text evidence="1">The sequence shown here is derived from an EMBL/GenBank/DDBJ whole genome shotgun (WGS) entry which is preliminary data.</text>
</comment>
<evidence type="ECO:0000313" key="1">
    <source>
        <dbReference type="EMBL" id="KJE32250.1"/>
    </source>
</evidence>
<evidence type="ECO:0000313" key="3">
    <source>
        <dbReference type="Proteomes" id="UP000032522"/>
    </source>
</evidence>
<dbReference type="Proteomes" id="UP000032522">
    <property type="component" value="Unassembled WGS sequence"/>
</dbReference>
<protein>
    <submittedName>
        <fullName evidence="1">Uncharacterized protein</fullName>
    </submittedName>
</protein>
<accession>A0A0D8C7E1</accession>
<dbReference type="EMBL" id="JYBP01000001">
    <property type="protein sequence ID" value="KJE32250.1"/>
    <property type="molecule type" value="Genomic_DNA"/>
</dbReference>